<dbReference type="GO" id="GO:0006955">
    <property type="term" value="P:immune response"/>
    <property type="evidence" value="ECO:0007669"/>
    <property type="project" value="TreeGrafter"/>
</dbReference>
<dbReference type="PANTHER" id="PTHR14241:SF32">
    <property type="entry name" value="VWFA DOMAIN-CONTAINING PROTEIN-RELATED"/>
    <property type="match status" value="1"/>
</dbReference>
<name>A0A8C4SXF0_ERPCA</name>
<dbReference type="GeneTree" id="ENSGT00940000163581"/>
<reference evidence="1" key="3">
    <citation type="submission" date="2025-09" db="UniProtKB">
        <authorList>
            <consortium name="Ensembl"/>
        </authorList>
    </citation>
    <scope>IDENTIFICATION</scope>
</reference>
<dbReference type="PANTHER" id="PTHR14241">
    <property type="entry name" value="INTERFERON-INDUCED PROTEIN 44"/>
    <property type="match status" value="1"/>
</dbReference>
<reference evidence="1" key="2">
    <citation type="submission" date="2025-08" db="UniProtKB">
        <authorList>
            <consortium name="Ensembl"/>
        </authorList>
    </citation>
    <scope>IDENTIFICATION</scope>
</reference>
<dbReference type="AlphaFoldDB" id="A0A8C4SXF0"/>
<dbReference type="Proteomes" id="UP000694620">
    <property type="component" value="Chromosome 10"/>
</dbReference>
<organism evidence="1 2">
    <name type="scientific">Erpetoichthys calabaricus</name>
    <name type="common">Rope fish</name>
    <name type="synonym">Calamoichthys calabaricus</name>
    <dbReference type="NCBI Taxonomy" id="27687"/>
    <lineage>
        <taxon>Eukaryota</taxon>
        <taxon>Metazoa</taxon>
        <taxon>Chordata</taxon>
        <taxon>Craniata</taxon>
        <taxon>Vertebrata</taxon>
        <taxon>Euteleostomi</taxon>
        <taxon>Actinopterygii</taxon>
        <taxon>Polypteriformes</taxon>
        <taxon>Polypteridae</taxon>
        <taxon>Erpetoichthys</taxon>
    </lineage>
</organism>
<evidence type="ECO:0000313" key="2">
    <source>
        <dbReference type="Proteomes" id="UP000694620"/>
    </source>
</evidence>
<protein>
    <recommendedName>
        <fullName evidence="3">G domain-containing protein</fullName>
    </recommendedName>
</protein>
<keyword evidence="2" id="KW-1185">Reference proteome</keyword>
<evidence type="ECO:0000313" key="1">
    <source>
        <dbReference type="Ensembl" id="ENSECRP00000023292.1"/>
    </source>
</evidence>
<proteinExistence type="predicted"/>
<dbReference type="Gene3D" id="3.40.50.300">
    <property type="entry name" value="P-loop containing nucleotide triphosphate hydrolases"/>
    <property type="match status" value="1"/>
</dbReference>
<evidence type="ECO:0008006" key="3">
    <source>
        <dbReference type="Google" id="ProtNLM"/>
    </source>
</evidence>
<dbReference type="InterPro" id="IPR027417">
    <property type="entry name" value="P-loop_NTPase"/>
</dbReference>
<sequence length="224" mass="25423">PKILLIGQIGAGKSSFFNSVKSIFRGHVTLQLFCSHLILSSLPFVLCDTMGLEQEKNDEGIHKDDIISVIKGHVPDLYEFNPKAPITRNDRRYREDPSPADKVHCVVYVVEADKITFMDQNLLKKFKTIRSEVNKMGIPQLVLVTKIDNIFQEVNEDLTKVYWSKCLHEKVSVLGDMLEVPDSDIFPVKNYSTETELDVNMDILLLGALQQMMRTADACFVDMS</sequence>
<dbReference type="CDD" id="cd00882">
    <property type="entry name" value="Ras_like_GTPase"/>
    <property type="match status" value="1"/>
</dbReference>
<dbReference type="Ensembl" id="ENSECRT00000023795.1">
    <property type="protein sequence ID" value="ENSECRP00000023292.1"/>
    <property type="gene ID" value="ENSECRG00000015745.1"/>
</dbReference>
<accession>A0A8C4SXF0</accession>
<dbReference type="SUPFAM" id="SSF52540">
    <property type="entry name" value="P-loop containing nucleoside triphosphate hydrolases"/>
    <property type="match status" value="1"/>
</dbReference>
<reference evidence="1" key="1">
    <citation type="submission" date="2021-06" db="EMBL/GenBank/DDBJ databases">
        <authorList>
            <consortium name="Wellcome Sanger Institute Data Sharing"/>
        </authorList>
    </citation>
    <scope>NUCLEOTIDE SEQUENCE [LARGE SCALE GENOMIC DNA]</scope>
</reference>